<gene>
    <name evidence="3" type="ORF">BCR38DRAFT_2169</name>
</gene>
<dbReference type="OrthoDB" id="74360at2759"/>
<dbReference type="AlphaFoldDB" id="A0A1Y2EHF6"/>
<organism evidence="3 4">
    <name type="scientific">Pseudomassariella vexata</name>
    <dbReference type="NCBI Taxonomy" id="1141098"/>
    <lineage>
        <taxon>Eukaryota</taxon>
        <taxon>Fungi</taxon>
        <taxon>Dikarya</taxon>
        <taxon>Ascomycota</taxon>
        <taxon>Pezizomycotina</taxon>
        <taxon>Sordariomycetes</taxon>
        <taxon>Xylariomycetidae</taxon>
        <taxon>Amphisphaeriales</taxon>
        <taxon>Pseudomassariaceae</taxon>
        <taxon>Pseudomassariella</taxon>
    </lineage>
</organism>
<dbReference type="GO" id="GO:0050660">
    <property type="term" value="F:flavin adenine dinucleotide binding"/>
    <property type="evidence" value="ECO:0007669"/>
    <property type="project" value="TreeGrafter"/>
</dbReference>
<dbReference type="Pfam" id="PF13738">
    <property type="entry name" value="Pyr_redox_3"/>
    <property type="match status" value="1"/>
</dbReference>
<dbReference type="InParanoid" id="A0A1Y2EHF6"/>
<evidence type="ECO:0008006" key="5">
    <source>
        <dbReference type="Google" id="ProtNLM"/>
    </source>
</evidence>
<dbReference type="SUPFAM" id="SSF51905">
    <property type="entry name" value="FAD/NAD(P)-binding domain"/>
    <property type="match status" value="1"/>
</dbReference>
<reference evidence="3 4" key="1">
    <citation type="submission" date="2016-07" db="EMBL/GenBank/DDBJ databases">
        <title>Pervasive Adenine N6-methylation of Active Genes in Fungi.</title>
        <authorList>
            <consortium name="DOE Joint Genome Institute"/>
            <person name="Mondo S.J."/>
            <person name="Dannebaum R.O."/>
            <person name="Kuo R.C."/>
            <person name="Labutti K."/>
            <person name="Haridas S."/>
            <person name="Kuo A."/>
            <person name="Salamov A."/>
            <person name="Ahrendt S.R."/>
            <person name="Lipzen A."/>
            <person name="Sullivan W."/>
            <person name="Andreopoulos W.B."/>
            <person name="Clum A."/>
            <person name="Lindquist E."/>
            <person name="Daum C."/>
            <person name="Ramamoorthy G.K."/>
            <person name="Gryganskyi A."/>
            <person name="Culley D."/>
            <person name="Magnuson J.K."/>
            <person name="James T.Y."/>
            <person name="O'Malley M.A."/>
            <person name="Stajich J.E."/>
            <person name="Spatafora J.W."/>
            <person name="Visel A."/>
            <person name="Grigoriev I.V."/>
        </authorList>
    </citation>
    <scope>NUCLEOTIDE SEQUENCE [LARGE SCALE GENOMIC DNA]</scope>
    <source>
        <strain evidence="3 4">CBS 129021</strain>
    </source>
</reference>
<keyword evidence="1" id="KW-0560">Oxidoreductase</keyword>
<keyword evidence="4" id="KW-1185">Reference proteome</keyword>
<accession>A0A1Y2EHF6</accession>
<evidence type="ECO:0000313" key="3">
    <source>
        <dbReference type="EMBL" id="ORY70999.1"/>
    </source>
</evidence>
<protein>
    <recommendedName>
        <fullName evidence="5">Monooxygenase</fullName>
    </recommendedName>
</protein>
<evidence type="ECO:0000256" key="2">
    <source>
        <dbReference type="SAM" id="MobiDB-lite"/>
    </source>
</evidence>
<dbReference type="Proteomes" id="UP000193689">
    <property type="component" value="Unassembled WGS sequence"/>
</dbReference>
<sequence length="652" mass="71683">MSPTMDTASSHDEYPPKANLRQKLKQHPLPVIDPGTVDPASMEGDEATKQVSAVLNELNAALEASDAERLASCFFDVQSYWRDQLALTYHLRTFSTPDVIAAALLETKKLRFAGEFKVEGGAQFVPATPVLQFIACRLSFRTGSPAANCRGRMMLMPVKEDGGGKLTWKIWTLGTWLKDLDAWPENEALLQSPGRKSDALETFETDVLIVGAGNSGVALFTRLKALGVGSVMIDRNARPGDNWALRYECMRFHVPTSSCELPYMNYDENLQTPHFLTRDELAEQVKRYVAAFNIDIIHSTTINSTVFNQSSKCWTVKLQTPTGIRTATCKHLVQATGIGSQKIYLPPMLNSELYQGISIHSQKFQSAKALQEKGAKSVLIIGSANTAFDVLEDCHRAGLKTTMNVRSATYICPTEYIFASNNLGAYDLGVEQADILFMTGPTFVDAQLLRDTLAHCASQESDRYKDLIAAGFPVIDGRNAEGGLMYHLIDRAGGHYMDMGGTKPIAEGKVDIKVGVEPVGYTETGLRFSDGSTLDVDAVVWCTGFADKDVRDTAAEILGGADETATEGNDEAKNSLGSRNVASRLDATWGVDEEGEVRGMWKRHLRVENYWVTGGFTQLQRWHSKTLALQIKAALEGILPEAYRDTPDPRKV</sequence>
<evidence type="ECO:0000256" key="1">
    <source>
        <dbReference type="ARBA" id="ARBA00023002"/>
    </source>
</evidence>
<dbReference type="PANTHER" id="PTHR43539:SF68">
    <property type="entry name" value="FLAVIN-BINDING MONOOXYGENASE-LIKE PROTEIN (AFU_ORTHOLOGUE AFUA_4G09220)"/>
    <property type="match status" value="1"/>
</dbReference>
<dbReference type="GeneID" id="63770415"/>
<name>A0A1Y2EHF6_9PEZI</name>
<proteinExistence type="predicted"/>
<dbReference type="EMBL" id="MCFJ01000001">
    <property type="protein sequence ID" value="ORY70999.1"/>
    <property type="molecule type" value="Genomic_DNA"/>
</dbReference>
<dbReference type="PANTHER" id="PTHR43539">
    <property type="entry name" value="FLAVIN-BINDING MONOOXYGENASE-LIKE PROTEIN (AFU_ORTHOLOGUE AFUA_4G09220)"/>
    <property type="match status" value="1"/>
</dbReference>
<evidence type="ECO:0000313" key="4">
    <source>
        <dbReference type="Proteomes" id="UP000193689"/>
    </source>
</evidence>
<dbReference type="InterPro" id="IPR036188">
    <property type="entry name" value="FAD/NAD-bd_sf"/>
</dbReference>
<feature type="region of interest" description="Disordered" evidence="2">
    <location>
        <begin position="21"/>
        <end position="45"/>
    </location>
</feature>
<dbReference type="InterPro" id="IPR050982">
    <property type="entry name" value="Auxin_biosynth/cation_transpt"/>
</dbReference>
<dbReference type="RefSeq" id="XP_040720591.1">
    <property type="nucleotide sequence ID" value="XM_040854203.1"/>
</dbReference>
<comment type="caution">
    <text evidence="3">The sequence shown here is derived from an EMBL/GenBank/DDBJ whole genome shotgun (WGS) entry which is preliminary data.</text>
</comment>
<dbReference type="GO" id="GO:0004497">
    <property type="term" value="F:monooxygenase activity"/>
    <property type="evidence" value="ECO:0007669"/>
    <property type="project" value="TreeGrafter"/>
</dbReference>
<dbReference type="Gene3D" id="3.50.50.60">
    <property type="entry name" value="FAD/NAD(P)-binding domain"/>
    <property type="match status" value="2"/>
</dbReference>